<dbReference type="GO" id="GO:0015074">
    <property type="term" value="P:DNA integration"/>
    <property type="evidence" value="ECO:0007669"/>
    <property type="project" value="InterPro"/>
</dbReference>
<protein>
    <recommendedName>
        <fullName evidence="4">Tyr recombinase domain-containing protein</fullName>
    </recommendedName>
</protein>
<dbReference type="Proteomes" id="UP000280696">
    <property type="component" value="Unassembled WGS sequence"/>
</dbReference>
<dbReference type="SUPFAM" id="SSF56349">
    <property type="entry name" value="DNA breaking-rejoining enzymes"/>
    <property type="match status" value="1"/>
</dbReference>
<dbReference type="PANTHER" id="PTHR30349">
    <property type="entry name" value="PHAGE INTEGRASE-RELATED"/>
    <property type="match status" value="1"/>
</dbReference>
<evidence type="ECO:0000256" key="3">
    <source>
        <dbReference type="ARBA" id="ARBA00023172"/>
    </source>
</evidence>
<keyword evidence="6" id="KW-1185">Reference proteome</keyword>
<comment type="similarity">
    <text evidence="1">Belongs to the 'phage' integrase family.</text>
</comment>
<dbReference type="InterPro" id="IPR011010">
    <property type="entry name" value="DNA_brk_join_enz"/>
</dbReference>
<reference evidence="5 6" key="1">
    <citation type="submission" date="2018-09" db="EMBL/GenBank/DDBJ databases">
        <title>Murine metabolic-syndrome-specific gut microbial biobank.</title>
        <authorList>
            <person name="Liu C."/>
        </authorList>
    </citation>
    <scope>NUCLEOTIDE SEQUENCE [LARGE SCALE GENOMIC DNA]</scope>
    <source>
        <strain evidence="5 6">0.1xD8-82</strain>
    </source>
</reference>
<evidence type="ECO:0000256" key="2">
    <source>
        <dbReference type="ARBA" id="ARBA00023125"/>
    </source>
</evidence>
<comment type="caution">
    <text evidence="5">The sequence shown here is derived from an EMBL/GenBank/DDBJ whole genome shotgun (WGS) entry which is preliminary data.</text>
</comment>
<dbReference type="Pfam" id="PF00589">
    <property type="entry name" value="Phage_integrase"/>
    <property type="match status" value="1"/>
</dbReference>
<dbReference type="GO" id="GO:0006310">
    <property type="term" value="P:DNA recombination"/>
    <property type="evidence" value="ECO:0007669"/>
    <property type="project" value="UniProtKB-KW"/>
</dbReference>
<proteinExistence type="inferred from homology"/>
<sequence length="202" mass="23056">MHGNYASYTHQIDNNWNKYYLNTPIIKTPVKKLTPLQLAESDFHESGYTACLAVALCFQIGVQIGEPVALKWADISEGKKELSPYSAYGNKKHTQMGDGSWKCAGYEKSEYIFVGKDGQRIHSKALDTRIRKYCRYIGIGEKSMHKIRKTYISTLIDSRTVNLNTIRDFAGHEDERTTLKCNCFNRQTDSQTQESIERALSL</sequence>
<dbReference type="EMBL" id="RAYQ01000022">
    <property type="protein sequence ID" value="RKI89506.1"/>
    <property type="molecule type" value="Genomic_DNA"/>
</dbReference>
<dbReference type="InterPro" id="IPR002104">
    <property type="entry name" value="Integrase_catalytic"/>
</dbReference>
<keyword evidence="3" id="KW-0233">DNA recombination</keyword>
<keyword evidence="2" id="KW-0238">DNA-binding</keyword>
<dbReference type="Gene3D" id="1.10.443.10">
    <property type="entry name" value="Intergrase catalytic core"/>
    <property type="match status" value="1"/>
</dbReference>
<dbReference type="AlphaFoldDB" id="A0A3A9AQF5"/>
<evidence type="ECO:0000256" key="1">
    <source>
        <dbReference type="ARBA" id="ARBA00008857"/>
    </source>
</evidence>
<dbReference type="InterPro" id="IPR050090">
    <property type="entry name" value="Tyrosine_recombinase_XerCD"/>
</dbReference>
<feature type="domain" description="Tyr recombinase" evidence="4">
    <location>
        <begin position="28"/>
        <end position="198"/>
    </location>
</feature>
<evidence type="ECO:0000313" key="5">
    <source>
        <dbReference type="EMBL" id="RKI89506.1"/>
    </source>
</evidence>
<dbReference type="InterPro" id="IPR013762">
    <property type="entry name" value="Integrase-like_cat_sf"/>
</dbReference>
<accession>A0A3A9AQF5</accession>
<evidence type="ECO:0000313" key="6">
    <source>
        <dbReference type="Proteomes" id="UP000280696"/>
    </source>
</evidence>
<dbReference type="PROSITE" id="PS51898">
    <property type="entry name" value="TYR_RECOMBINASE"/>
    <property type="match status" value="1"/>
</dbReference>
<evidence type="ECO:0000259" key="4">
    <source>
        <dbReference type="PROSITE" id="PS51898"/>
    </source>
</evidence>
<gene>
    <name evidence="5" type="ORF">D7V94_18060</name>
</gene>
<dbReference type="PANTHER" id="PTHR30349:SF41">
    <property type="entry name" value="INTEGRASE_RECOMBINASE PROTEIN MJ0367-RELATED"/>
    <property type="match status" value="1"/>
</dbReference>
<organism evidence="5 6">
    <name type="scientific">Parablautia intestinalis</name>
    <dbReference type="NCBI Taxonomy" id="2320100"/>
    <lineage>
        <taxon>Bacteria</taxon>
        <taxon>Bacillati</taxon>
        <taxon>Bacillota</taxon>
        <taxon>Clostridia</taxon>
        <taxon>Lachnospirales</taxon>
        <taxon>Lachnospiraceae</taxon>
        <taxon>Parablautia</taxon>
    </lineage>
</organism>
<dbReference type="GO" id="GO:0003677">
    <property type="term" value="F:DNA binding"/>
    <property type="evidence" value="ECO:0007669"/>
    <property type="project" value="UniProtKB-KW"/>
</dbReference>
<name>A0A3A9AQF5_9FIRM</name>